<accession>A0ACC1YG86</accession>
<keyword evidence="2" id="KW-1185">Reference proteome</keyword>
<evidence type="ECO:0000313" key="1">
    <source>
        <dbReference type="EMBL" id="KAJ4722018.1"/>
    </source>
</evidence>
<reference evidence="1 2" key="1">
    <citation type="journal article" date="2023" name="Science">
        <title>Complex scaffold remodeling in plant triterpene biosynthesis.</title>
        <authorList>
            <person name="De La Pena R."/>
            <person name="Hodgson H."/>
            <person name="Liu J.C."/>
            <person name="Stephenson M.J."/>
            <person name="Martin A.C."/>
            <person name="Owen C."/>
            <person name="Harkess A."/>
            <person name="Leebens-Mack J."/>
            <person name="Jimenez L.E."/>
            <person name="Osbourn A."/>
            <person name="Sattely E.S."/>
        </authorList>
    </citation>
    <scope>NUCLEOTIDE SEQUENCE [LARGE SCALE GENOMIC DNA]</scope>
    <source>
        <strain evidence="2">cv. JPN11</strain>
        <tissue evidence="1">Leaf</tissue>
    </source>
</reference>
<gene>
    <name evidence="1" type="ORF">OWV82_005590</name>
</gene>
<name>A0ACC1YG86_MELAZ</name>
<evidence type="ECO:0000313" key="2">
    <source>
        <dbReference type="Proteomes" id="UP001164539"/>
    </source>
</evidence>
<protein>
    <submittedName>
        <fullName evidence="1">FIP1</fullName>
    </submittedName>
</protein>
<dbReference type="Proteomes" id="UP001164539">
    <property type="component" value="Chromosome 3"/>
</dbReference>
<organism evidence="1 2">
    <name type="scientific">Melia azedarach</name>
    <name type="common">Chinaberry tree</name>
    <dbReference type="NCBI Taxonomy" id="155640"/>
    <lineage>
        <taxon>Eukaryota</taxon>
        <taxon>Viridiplantae</taxon>
        <taxon>Streptophyta</taxon>
        <taxon>Embryophyta</taxon>
        <taxon>Tracheophyta</taxon>
        <taxon>Spermatophyta</taxon>
        <taxon>Magnoliopsida</taxon>
        <taxon>eudicotyledons</taxon>
        <taxon>Gunneridae</taxon>
        <taxon>Pentapetalae</taxon>
        <taxon>rosids</taxon>
        <taxon>malvids</taxon>
        <taxon>Sapindales</taxon>
        <taxon>Meliaceae</taxon>
        <taxon>Melia</taxon>
    </lineage>
</organism>
<sequence>MSAKSDWEDNGYNQCNGSNAVQVASIHPTANSVVPQCTYGFLLPWYGTILDLNIDSFEEKLWRHPGANTSDFFNYDFNRDSWKRYCSLPAYEVGSDLGKVVREARAEDVTHVRSSPKFSDRGEKPLELPKGRAKVEGSMGEWLPSMDVKRPRIWDPDVVIEIKVHDSAEDYSGSGKEKLHLIDGNIGDHETSKNGDLEQGF</sequence>
<comment type="caution">
    <text evidence="1">The sequence shown here is derived from an EMBL/GenBank/DDBJ whole genome shotgun (WGS) entry which is preliminary data.</text>
</comment>
<dbReference type="EMBL" id="CM051396">
    <property type="protein sequence ID" value="KAJ4722018.1"/>
    <property type="molecule type" value="Genomic_DNA"/>
</dbReference>
<proteinExistence type="predicted"/>